<evidence type="ECO:0000259" key="10">
    <source>
        <dbReference type="Pfam" id="PF00082"/>
    </source>
</evidence>
<keyword evidence="12" id="KW-1185">Reference proteome</keyword>
<sequence>MYRVTPLFFRAFSLVLAALSGAALSACSSGGNSDSSPMQPPAASTPPTPTTTTENFITAEYRRQAALEQINVIPAYEEGTLGNGAIVSIIDTGIDTDHPEFAGRIHPQSADLVIAGVVSPGDERPGGPDLNDDDDHGTPVASIIGAAKNDVGAHGVAPEATLLVFRVDDEGDDELSLLGAAISEAVDRTVNIGADVVNMSFGSNETSARDDFRNIVAFLKDNDVVTVLAAGNDGDADPDDSALGAFDVSGAPAAIIAGSVDSSNVISDFSNRAGEGADIYLVAPGELLSGVYPGAAADEVRVFSGTSASTPVISGAVALIRALWPNLTAEEAVDILLTSATDLGAPGTDPVYGRGLLNVGAAVSPMGGVSTSSITGSEVDPAALGATLSGAYGSSFSGLGDIVVLDSYNRDFRLSLDGLVSRSGPARFDLEGRYSPFNDHRYSSMALGDGWSMRMRLTARDRSASSLLNNQMAFAKGADPNADMYDRTLGFAVSGEIAGARLFTAQGFSAAAVDRMSNPTHATPFLSDSAFSDAFLPRGTDAVTALTRFQATKKISIDVLMTRGQDRDSQAERLRLAQGLPLDKPDIFVLRSGVNLALGRGVLRFEQGLRREKGAVFNARFGDGDGAATAYAAIEGAWPLSALWRLQGRFAAGLTFADAYGFDAFAADAPTLKTTQFSAAVSRAKLFSDADALWLGVSQPLQIEAGAIELMLPTGFDQKTETLIFTPVSASLAPQGRRLDFEAGYRLIAGPLGAVDINVLHQTFGGYGLSPETTALIRSRFDF</sequence>
<dbReference type="InterPro" id="IPR022398">
    <property type="entry name" value="Peptidase_S8_His-AS"/>
</dbReference>
<evidence type="ECO:0000313" key="11">
    <source>
        <dbReference type="EMBL" id="PQA88566.1"/>
    </source>
</evidence>
<dbReference type="Gene3D" id="3.40.50.200">
    <property type="entry name" value="Peptidase S8/S53 domain"/>
    <property type="match status" value="1"/>
</dbReference>
<feature type="active site" description="Charge relay system" evidence="6">
    <location>
        <position position="91"/>
    </location>
</feature>
<dbReference type="OrthoDB" id="5405281at2"/>
<dbReference type="PROSITE" id="PS00137">
    <property type="entry name" value="SUBTILASE_HIS"/>
    <property type="match status" value="1"/>
</dbReference>
<organism evidence="11 12">
    <name type="scientific">Hyphococcus luteus</name>
    <dbReference type="NCBI Taxonomy" id="2058213"/>
    <lineage>
        <taxon>Bacteria</taxon>
        <taxon>Pseudomonadati</taxon>
        <taxon>Pseudomonadota</taxon>
        <taxon>Alphaproteobacteria</taxon>
        <taxon>Parvularculales</taxon>
        <taxon>Parvularculaceae</taxon>
        <taxon>Hyphococcus</taxon>
    </lineage>
</organism>
<keyword evidence="5 6" id="KW-0720">Serine protease</keyword>
<name>A0A2S7K7U5_9PROT</name>
<dbReference type="RefSeq" id="WP_104829810.1">
    <property type="nucleotide sequence ID" value="NZ_PJCH01000005.1"/>
</dbReference>
<dbReference type="Proteomes" id="UP000239504">
    <property type="component" value="Unassembled WGS sequence"/>
</dbReference>
<dbReference type="InterPro" id="IPR050131">
    <property type="entry name" value="Peptidase_S8_subtilisin-like"/>
</dbReference>
<feature type="domain" description="Peptidase S8/S53" evidence="10">
    <location>
        <begin position="82"/>
        <end position="355"/>
    </location>
</feature>
<dbReference type="GO" id="GO:0004252">
    <property type="term" value="F:serine-type endopeptidase activity"/>
    <property type="evidence" value="ECO:0007669"/>
    <property type="project" value="UniProtKB-UniRule"/>
</dbReference>
<feature type="compositionally biased region" description="Low complexity" evidence="8">
    <location>
        <begin position="28"/>
        <end position="37"/>
    </location>
</feature>
<evidence type="ECO:0000256" key="5">
    <source>
        <dbReference type="ARBA" id="ARBA00022825"/>
    </source>
</evidence>
<evidence type="ECO:0000256" key="8">
    <source>
        <dbReference type="SAM" id="MobiDB-lite"/>
    </source>
</evidence>
<dbReference type="PROSITE" id="PS51892">
    <property type="entry name" value="SUBTILASE"/>
    <property type="match status" value="1"/>
</dbReference>
<dbReference type="PROSITE" id="PS51257">
    <property type="entry name" value="PROKAR_LIPOPROTEIN"/>
    <property type="match status" value="1"/>
</dbReference>
<dbReference type="PANTHER" id="PTHR43806:SF11">
    <property type="entry name" value="CEREVISIN-RELATED"/>
    <property type="match status" value="1"/>
</dbReference>
<evidence type="ECO:0000256" key="7">
    <source>
        <dbReference type="RuleBase" id="RU003355"/>
    </source>
</evidence>
<comment type="similarity">
    <text evidence="1 6 7">Belongs to the peptidase S8 family.</text>
</comment>
<evidence type="ECO:0000256" key="9">
    <source>
        <dbReference type="SAM" id="SignalP"/>
    </source>
</evidence>
<dbReference type="InterPro" id="IPR023827">
    <property type="entry name" value="Peptidase_S8_Asp-AS"/>
</dbReference>
<accession>A0A2S7K7U5</accession>
<dbReference type="PROSITE" id="PS00138">
    <property type="entry name" value="SUBTILASE_SER"/>
    <property type="match status" value="1"/>
</dbReference>
<keyword evidence="3 9" id="KW-0732">Signal</keyword>
<feature type="region of interest" description="Disordered" evidence="8">
    <location>
        <begin position="28"/>
        <end position="53"/>
    </location>
</feature>
<dbReference type="PROSITE" id="PS00136">
    <property type="entry name" value="SUBTILASE_ASP"/>
    <property type="match status" value="1"/>
</dbReference>
<dbReference type="CDD" id="cd04848">
    <property type="entry name" value="Peptidases_S8_Autotransporter_serine_protease_like"/>
    <property type="match status" value="1"/>
</dbReference>
<reference evidence="11 12" key="1">
    <citation type="submission" date="2017-12" db="EMBL/GenBank/DDBJ databases">
        <authorList>
            <person name="Hurst M.R.H."/>
        </authorList>
    </citation>
    <scope>NUCLEOTIDE SEQUENCE [LARGE SCALE GENOMIC DNA]</scope>
    <source>
        <strain evidence="11 12">SY-3-19</strain>
    </source>
</reference>
<evidence type="ECO:0000256" key="1">
    <source>
        <dbReference type="ARBA" id="ARBA00011073"/>
    </source>
</evidence>
<dbReference type="GO" id="GO:0006508">
    <property type="term" value="P:proteolysis"/>
    <property type="evidence" value="ECO:0007669"/>
    <property type="project" value="UniProtKB-KW"/>
</dbReference>
<dbReference type="InterPro" id="IPR034061">
    <property type="entry name" value="Peptidases_S8_Autotransporter"/>
</dbReference>
<feature type="compositionally biased region" description="Pro residues" evidence="8">
    <location>
        <begin position="38"/>
        <end position="49"/>
    </location>
</feature>
<dbReference type="PANTHER" id="PTHR43806">
    <property type="entry name" value="PEPTIDASE S8"/>
    <property type="match status" value="1"/>
</dbReference>
<evidence type="ECO:0000256" key="2">
    <source>
        <dbReference type="ARBA" id="ARBA00022670"/>
    </source>
</evidence>
<dbReference type="PRINTS" id="PR00723">
    <property type="entry name" value="SUBTILISIN"/>
</dbReference>
<feature type="chain" id="PRO_5015759759" description="Peptidase S8/S53 domain-containing protein" evidence="9">
    <location>
        <begin position="26"/>
        <end position="783"/>
    </location>
</feature>
<evidence type="ECO:0000256" key="4">
    <source>
        <dbReference type="ARBA" id="ARBA00022801"/>
    </source>
</evidence>
<dbReference type="InterPro" id="IPR036852">
    <property type="entry name" value="Peptidase_S8/S53_dom_sf"/>
</dbReference>
<dbReference type="InterPro" id="IPR015500">
    <property type="entry name" value="Peptidase_S8_subtilisin-rel"/>
</dbReference>
<feature type="active site" description="Charge relay system" evidence="6">
    <location>
        <position position="307"/>
    </location>
</feature>
<dbReference type="InterPro" id="IPR000209">
    <property type="entry name" value="Peptidase_S8/S53_dom"/>
</dbReference>
<evidence type="ECO:0000256" key="6">
    <source>
        <dbReference type="PROSITE-ProRule" id="PRU01240"/>
    </source>
</evidence>
<comment type="caution">
    <text evidence="11">The sequence shown here is derived from an EMBL/GenBank/DDBJ whole genome shotgun (WGS) entry which is preliminary data.</text>
</comment>
<evidence type="ECO:0000313" key="12">
    <source>
        <dbReference type="Proteomes" id="UP000239504"/>
    </source>
</evidence>
<feature type="signal peptide" evidence="9">
    <location>
        <begin position="1"/>
        <end position="25"/>
    </location>
</feature>
<dbReference type="InterPro" id="IPR023828">
    <property type="entry name" value="Peptidase_S8_Ser-AS"/>
</dbReference>
<proteinExistence type="inferred from homology"/>
<evidence type="ECO:0000256" key="3">
    <source>
        <dbReference type="ARBA" id="ARBA00022729"/>
    </source>
</evidence>
<keyword evidence="4 6" id="KW-0378">Hydrolase</keyword>
<feature type="active site" description="Charge relay system" evidence="6">
    <location>
        <position position="136"/>
    </location>
</feature>
<keyword evidence="2 6" id="KW-0645">Protease</keyword>
<dbReference type="AlphaFoldDB" id="A0A2S7K7U5"/>
<dbReference type="EMBL" id="PJCH01000005">
    <property type="protein sequence ID" value="PQA88566.1"/>
    <property type="molecule type" value="Genomic_DNA"/>
</dbReference>
<gene>
    <name evidence="11" type="ORF">CW354_09800</name>
</gene>
<dbReference type="SUPFAM" id="SSF52743">
    <property type="entry name" value="Subtilisin-like"/>
    <property type="match status" value="1"/>
</dbReference>
<protein>
    <recommendedName>
        <fullName evidence="10">Peptidase S8/S53 domain-containing protein</fullName>
    </recommendedName>
</protein>
<dbReference type="Pfam" id="PF00082">
    <property type="entry name" value="Peptidase_S8"/>
    <property type="match status" value="1"/>
</dbReference>